<keyword evidence="1" id="KW-0472">Membrane</keyword>
<proteinExistence type="predicted"/>
<sequence length="417" mass="44886">MRAPIGATFLQDPMDPTSDTASALAGQPHAIVERDGVRYTLLGTAHVSRASVDAVREAIASGEYDHVAVELDPARMQALVEPEAMARLDLVEVIRTGRTAMFAANLALAAYQRRLAEQLGIEPGAELKQAVLDARERGLPYTLIDRDVGLTFRRAAARLGWWQRIKLGGGLVASLVASDEVPEHEIEKLKEGDILESSFAEFASHSPELYETVIAERDRYMAAGLREAGASNPRNVLAVVGAGHLAGLARELQTQQSDPAQLRGELEATAKKRKVPWIAIVVALLLVGGVVWGFQHGGLKMASGVVVQWLWITALATAIGAAAARAHPVSILVAALVGPFKPFRPTVPSGAFAALAEARLRKPTYADFISLREDVRTVAGWYRNRVARTLLVFMLTCFGTVAGEWIAIARIVGKLAT</sequence>
<feature type="transmembrane region" description="Helical" evidence="1">
    <location>
        <begin position="306"/>
        <end position="324"/>
    </location>
</feature>
<dbReference type="Pfam" id="PF01963">
    <property type="entry name" value="TraB_PrgY_gumN"/>
    <property type="match status" value="1"/>
</dbReference>
<keyword evidence="1" id="KW-1133">Transmembrane helix</keyword>
<dbReference type="InterPro" id="IPR005230">
    <property type="entry name" value="TraB_bac"/>
</dbReference>
<protein>
    <submittedName>
        <fullName evidence="2">Pheromone shutdown protein</fullName>
    </submittedName>
</protein>
<gene>
    <name evidence="2" type="primary">traB</name>
    <name evidence="2" type="ORF">GCM10008101_07050</name>
</gene>
<keyword evidence="3" id="KW-1185">Reference proteome</keyword>
<evidence type="ECO:0000256" key="1">
    <source>
        <dbReference type="SAM" id="Phobius"/>
    </source>
</evidence>
<dbReference type="NCBIfam" id="TIGR00261">
    <property type="entry name" value="traB"/>
    <property type="match status" value="1"/>
</dbReference>
<feature type="transmembrane region" description="Helical" evidence="1">
    <location>
        <begin position="275"/>
        <end position="294"/>
    </location>
</feature>
<feature type="transmembrane region" description="Helical" evidence="1">
    <location>
        <begin position="390"/>
        <end position="412"/>
    </location>
</feature>
<accession>A0ABQ3BSN0</accession>
<dbReference type="Proteomes" id="UP000643403">
    <property type="component" value="Unassembled WGS sequence"/>
</dbReference>
<dbReference type="PANTHER" id="PTHR21530:SF7">
    <property type="entry name" value="TRAB DOMAIN-CONTAINING PROTEIN"/>
    <property type="match status" value="1"/>
</dbReference>
<organism evidence="2 3">
    <name type="scientific">Cognatilysobacter xinjiangensis</name>
    <dbReference type="NCBI Taxonomy" id="546892"/>
    <lineage>
        <taxon>Bacteria</taxon>
        <taxon>Pseudomonadati</taxon>
        <taxon>Pseudomonadota</taxon>
        <taxon>Gammaproteobacteria</taxon>
        <taxon>Lysobacterales</taxon>
        <taxon>Lysobacteraceae</taxon>
        <taxon>Cognatilysobacter</taxon>
    </lineage>
</organism>
<comment type="caution">
    <text evidence="2">The sequence shown here is derived from an EMBL/GenBank/DDBJ whole genome shotgun (WGS) entry which is preliminary data.</text>
</comment>
<evidence type="ECO:0000313" key="3">
    <source>
        <dbReference type="Proteomes" id="UP000643403"/>
    </source>
</evidence>
<dbReference type="InterPro" id="IPR002816">
    <property type="entry name" value="TraB/PrgY/GumN_fam"/>
</dbReference>
<dbReference type="PANTHER" id="PTHR21530">
    <property type="entry name" value="PHEROMONE SHUTDOWN PROTEIN"/>
    <property type="match status" value="1"/>
</dbReference>
<reference evidence="3" key="1">
    <citation type="journal article" date="2019" name="Int. J. Syst. Evol. Microbiol.">
        <title>The Global Catalogue of Microorganisms (GCM) 10K type strain sequencing project: providing services to taxonomists for standard genome sequencing and annotation.</title>
        <authorList>
            <consortium name="The Broad Institute Genomics Platform"/>
            <consortium name="The Broad Institute Genome Sequencing Center for Infectious Disease"/>
            <person name="Wu L."/>
            <person name="Ma J."/>
        </authorList>
    </citation>
    <scope>NUCLEOTIDE SEQUENCE [LARGE SCALE GENOMIC DNA]</scope>
    <source>
        <strain evidence="3">KCTC 22558</strain>
    </source>
</reference>
<dbReference type="InterPro" id="IPR046345">
    <property type="entry name" value="TraB_PrgY-like"/>
</dbReference>
<evidence type="ECO:0000313" key="2">
    <source>
        <dbReference type="EMBL" id="GGZ56223.1"/>
    </source>
</evidence>
<name>A0ABQ3BSN0_9GAMM</name>
<keyword evidence="1" id="KW-0812">Transmembrane</keyword>
<dbReference type="CDD" id="cd14726">
    <property type="entry name" value="TraB_PrgY-like"/>
    <property type="match status" value="1"/>
</dbReference>
<dbReference type="EMBL" id="BMXY01000001">
    <property type="protein sequence ID" value="GGZ56223.1"/>
    <property type="molecule type" value="Genomic_DNA"/>
</dbReference>